<evidence type="ECO:0000313" key="1">
    <source>
        <dbReference type="EMBL" id="SMR01876.1"/>
    </source>
</evidence>
<dbReference type="RefSeq" id="WP_040762401.1">
    <property type="nucleotide sequence ID" value="NZ_ORZL01000213.1"/>
</dbReference>
<accession>A0A1Y6GZR7</accession>
<dbReference type="AlphaFoldDB" id="A0A1Y6GZR7"/>
<evidence type="ECO:0000313" key="2">
    <source>
        <dbReference type="Proteomes" id="UP000195953"/>
    </source>
</evidence>
<dbReference type="EMBL" id="LT853885">
    <property type="protein sequence ID" value="SMR01876.1"/>
    <property type="molecule type" value="Genomic_DNA"/>
</dbReference>
<proteinExistence type="predicted"/>
<dbReference type="Proteomes" id="UP000195953">
    <property type="component" value="Chromosome 1"/>
</dbReference>
<reference evidence="1 2" key="1">
    <citation type="submission" date="2017-05" db="EMBL/GenBank/DDBJ databases">
        <authorList>
            <person name="Song R."/>
            <person name="Chenine A.L."/>
            <person name="Ruprecht R.M."/>
        </authorList>
    </citation>
    <scope>NUCLEOTIDE SEQUENCE [LARGE SCALE GENOMIC DNA]</scope>
    <source>
        <strain evidence="1">PD5205</strain>
    </source>
</reference>
<name>A0A1Y6GZR7_9XANT</name>
<organism evidence="1 2">
    <name type="scientific">Xanthomonas fragariae</name>
    <dbReference type="NCBI Taxonomy" id="48664"/>
    <lineage>
        <taxon>Bacteria</taxon>
        <taxon>Pseudomonadati</taxon>
        <taxon>Pseudomonadota</taxon>
        <taxon>Gammaproteobacteria</taxon>
        <taxon>Lysobacterales</taxon>
        <taxon>Lysobacteraceae</taxon>
        <taxon>Xanthomonas</taxon>
    </lineage>
</organism>
<gene>
    <name evidence="1" type="ORF">PD5205_00556</name>
</gene>
<protein>
    <submittedName>
        <fullName evidence="1">Uncharacterized protein</fullName>
    </submittedName>
</protein>
<sequence length="137" mass="14350">MAAVFLQVSRSLLPHAVTVIRATINTSGHGSKNVGDHAAARPVVVDTAAVAERLGQAASDDAVTSHMQLFDIVAHSDAPPASAALALPVTSMHASNSGRHPTNTQWPALIAPFAHAYAQSGAIQIQRYSANLRQDLR</sequence>
<dbReference type="KEGG" id="xfr:BER92_02695"/>